<organism evidence="2 3">
    <name type="scientific">Rubroshorea leprosula</name>
    <dbReference type="NCBI Taxonomy" id="152421"/>
    <lineage>
        <taxon>Eukaryota</taxon>
        <taxon>Viridiplantae</taxon>
        <taxon>Streptophyta</taxon>
        <taxon>Embryophyta</taxon>
        <taxon>Tracheophyta</taxon>
        <taxon>Spermatophyta</taxon>
        <taxon>Magnoliopsida</taxon>
        <taxon>eudicotyledons</taxon>
        <taxon>Gunneridae</taxon>
        <taxon>Pentapetalae</taxon>
        <taxon>rosids</taxon>
        <taxon>malvids</taxon>
        <taxon>Malvales</taxon>
        <taxon>Dipterocarpaceae</taxon>
        <taxon>Rubroshorea</taxon>
    </lineage>
</organism>
<dbReference type="Proteomes" id="UP001054252">
    <property type="component" value="Unassembled WGS sequence"/>
</dbReference>
<reference evidence="2 3" key="1">
    <citation type="journal article" date="2021" name="Commun. Biol.">
        <title>The genome of Shorea leprosula (Dipterocarpaceae) highlights the ecological relevance of drought in aseasonal tropical rainforests.</title>
        <authorList>
            <person name="Ng K.K.S."/>
            <person name="Kobayashi M.J."/>
            <person name="Fawcett J.A."/>
            <person name="Hatakeyama M."/>
            <person name="Paape T."/>
            <person name="Ng C.H."/>
            <person name="Ang C.C."/>
            <person name="Tnah L.H."/>
            <person name="Lee C.T."/>
            <person name="Nishiyama T."/>
            <person name="Sese J."/>
            <person name="O'Brien M.J."/>
            <person name="Copetti D."/>
            <person name="Mohd Noor M.I."/>
            <person name="Ong R.C."/>
            <person name="Putra M."/>
            <person name="Sireger I.Z."/>
            <person name="Indrioko S."/>
            <person name="Kosugi Y."/>
            <person name="Izuno A."/>
            <person name="Isagi Y."/>
            <person name="Lee S.L."/>
            <person name="Shimizu K.K."/>
        </authorList>
    </citation>
    <scope>NUCLEOTIDE SEQUENCE [LARGE SCALE GENOMIC DNA]</scope>
    <source>
        <strain evidence="2">214</strain>
    </source>
</reference>
<name>A0AAV5LJ78_9ROSI</name>
<feature type="region of interest" description="Disordered" evidence="1">
    <location>
        <begin position="23"/>
        <end position="56"/>
    </location>
</feature>
<accession>A0AAV5LJ78</accession>
<gene>
    <name evidence="2" type="ORF">SLEP1_g45385</name>
</gene>
<feature type="compositionally biased region" description="Low complexity" evidence="1">
    <location>
        <begin position="42"/>
        <end position="56"/>
    </location>
</feature>
<proteinExistence type="predicted"/>
<dbReference type="EMBL" id="BPVZ01000122">
    <property type="protein sequence ID" value="GKV37345.1"/>
    <property type="molecule type" value="Genomic_DNA"/>
</dbReference>
<keyword evidence="3" id="KW-1185">Reference proteome</keyword>
<evidence type="ECO:0000256" key="1">
    <source>
        <dbReference type="SAM" id="MobiDB-lite"/>
    </source>
</evidence>
<evidence type="ECO:0000313" key="2">
    <source>
        <dbReference type="EMBL" id="GKV37345.1"/>
    </source>
</evidence>
<comment type="caution">
    <text evidence="2">The sequence shown here is derived from an EMBL/GenBank/DDBJ whole genome shotgun (WGS) entry which is preliminary data.</text>
</comment>
<dbReference type="AlphaFoldDB" id="A0AAV5LJ78"/>
<protein>
    <submittedName>
        <fullName evidence="2">Uncharacterized protein</fullName>
    </submittedName>
</protein>
<evidence type="ECO:0000313" key="3">
    <source>
        <dbReference type="Proteomes" id="UP001054252"/>
    </source>
</evidence>
<sequence>MIMRMYTSTYSLVLFATPKSLLNLNPDSPPRNRPPQKSIQNSSIPPISLIAIPRNP</sequence>